<reference evidence="1" key="1">
    <citation type="submission" date="2017-07" db="EMBL/GenBank/DDBJ databases">
        <title>Taro Niue Genome Assembly and Annotation.</title>
        <authorList>
            <person name="Atibalentja N."/>
            <person name="Keating K."/>
            <person name="Fields C.J."/>
        </authorList>
    </citation>
    <scope>NUCLEOTIDE SEQUENCE</scope>
    <source>
        <strain evidence="1">Niue_2</strain>
        <tissue evidence="1">Leaf</tissue>
    </source>
</reference>
<feature type="non-terminal residue" evidence="1">
    <location>
        <position position="1"/>
    </location>
</feature>
<dbReference type="AlphaFoldDB" id="A0A843U606"/>
<protein>
    <submittedName>
        <fullName evidence="1">Uncharacterized protein</fullName>
    </submittedName>
</protein>
<sequence>MMERVAWDGYNRGVSQRACSALSGHTFRAGFFRALGLTSLFGSRPQLFGMEGQMTCLGICRCGACQLPITGVIHWWSSSHPDEGVASGDDATFVDRTREGRNGPSWAWVSRFGHHKNQVGRLQGHRPHELRQTLVVVESM</sequence>
<name>A0A843U606_COLES</name>
<accession>A0A843U606</accession>
<comment type="caution">
    <text evidence="1">The sequence shown here is derived from an EMBL/GenBank/DDBJ whole genome shotgun (WGS) entry which is preliminary data.</text>
</comment>
<gene>
    <name evidence="1" type="ORF">Taro_009280</name>
</gene>
<organism evidence="1 2">
    <name type="scientific">Colocasia esculenta</name>
    <name type="common">Wild taro</name>
    <name type="synonym">Arum esculentum</name>
    <dbReference type="NCBI Taxonomy" id="4460"/>
    <lineage>
        <taxon>Eukaryota</taxon>
        <taxon>Viridiplantae</taxon>
        <taxon>Streptophyta</taxon>
        <taxon>Embryophyta</taxon>
        <taxon>Tracheophyta</taxon>
        <taxon>Spermatophyta</taxon>
        <taxon>Magnoliopsida</taxon>
        <taxon>Liliopsida</taxon>
        <taxon>Araceae</taxon>
        <taxon>Aroideae</taxon>
        <taxon>Colocasieae</taxon>
        <taxon>Colocasia</taxon>
    </lineage>
</organism>
<evidence type="ECO:0000313" key="1">
    <source>
        <dbReference type="EMBL" id="MQL76893.1"/>
    </source>
</evidence>
<dbReference type="Proteomes" id="UP000652761">
    <property type="component" value="Unassembled WGS sequence"/>
</dbReference>
<evidence type="ECO:0000313" key="2">
    <source>
        <dbReference type="Proteomes" id="UP000652761"/>
    </source>
</evidence>
<keyword evidence="2" id="KW-1185">Reference proteome</keyword>
<proteinExistence type="predicted"/>
<dbReference type="EMBL" id="NMUH01000321">
    <property type="protein sequence ID" value="MQL76893.1"/>
    <property type="molecule type" value="Genomic_DNA"/>
</dbReference>